<organism evidence="5 6">
    <name type="scientific">Actinocrispum wychmicini</name>
    <dbReference type="NCBI Taxonomy" id="1213861"/>
    <lineage>
        <taxon>Bacteria</taxon>
        <taxon>Bacillati</taxon>
        <taxon>Actinomycetota</taxon>
        <taxon>Actinomycetes</taxon>
        <taxon>Pseudonocardiales</taxon>
        <taxon>Pseudonocardiaceae</taxon>
        <taxon>Actinocrispum</taxon>
    </lineage>
</organism>
<dbReference type="InterPro" id="IPR050447">
    <property type="entry name" value="Erg6_SMT_methyltransf"/>
</dbReference>
<dbReference type="PANTHER" id="PTHR44068">
    <property type="entry name" value="ZGC:194242"/>
    <property type="match status" value="1"/>
</dbReference>
<dbReference type="PANTHER" id="PTHR44068:SF11">
    <property type="entry name" value="GERANYL DIPHOSPHATE 2-C-METHYLTRANSFERASE"/>
    <property type="match status" value="1"/>
</dbReference>
<dbReference type="RefSeq" id="WP_132117716.1">
    <property type="nucleotide sequence ID" value="NZ_SLWS01000004.1"/>
</dbReference>
<keyword evidence="6" id="KW-1185">Reference proteome</keyword>
<dbReference type="Pfam" id="PF02353">
    <property type="entry name" value="CMAS"/>
    <property type="match status" value="1"/>
</dbReference>
<proteinExistence type="predicted"/>
<dbReference type="EMBL" id="SLWS01000004">
    <property type="protein sequence ID" value="TCO59651.1"/>
    <property type="molecule type" value="Genomic_DNA"/>
</dbReference>
<evidence type="ECO:0000256" key="1">
    <source>
        <dbReference type="ARBA" id="ARBA00022603"/>
    </source>
</evidence>
<protein>
    <submittedName>
        <fullName evidence="5">Cyclopropane fatty-acyl-phospholipid synthase-like methyltransferase</fullName>
    </submittedName>
</protein>
<feature type="domain" description="Polyketide synthase-like methyltransferase" evidence="4">
    <location>
        <begin position="22"/>
        <end position="269"/>
    </location>
</feature>
<dbReference type="SUPFAM" id="SSF53335">
    <property type="entry name" value="S-adenosyl-L-methionine-dependent methyltransferases"/>
    <property type="match status" value="1"/>
</dbReference>
<name>A0A4R2JIB7_9PSEU</name>
<dbReference type="GO" id="GO:0032259">
    <property type="term" value="P:methylation"/>
    <property type="evidence" value="ECO:0007669"/>
    <property type="project" value="UniProtKB-KW"/>
</dbReference>
<keyword evidence="2 5" id="KW-0808">Transferase</keyword>
<dbReference type="Proteomes" id="UP000295680">
    <property type="component" value="Unassembled WGS sequence"/>
</dbReference>
<dbReference type="OrthoDB" id="9769602at2"/>
<dbReference type="Gene3D" id="3.40.50.150">
    <property type="entry name" value="Vaccinia Virus protein VP39"/>
    <property type="match status" value="1"/>
</dbReference>
<evidence type="ECO:0000313" key="5">
    <source>
        <dbReference type="EMBL" id="TCO59651.1"/>
    </source>
</evidence>
<gene>
    <name evidence="5" type="ORF">EV192_104494</name>
</gene>
<evidence type="ECO:0000256" key="3">
    <source>
        <dbReference type="ARBA" id="ARBA00022691"/>
    </source>
</evidence>
<dbReference type="GO" id="GO:0008168">
    <property type="term" value="F:methyltransferase activity"/>
    <property type="evidence" value="ECO:0007669"/>
    <property type="project" value="UniProtKB-KW"/>
</dbReference>
<dbReference type="SMART" id="SM00828">
    <property type="entry name" value="PKS_MT"/>
    <property type="match status" value="1"/>
</dbReference>
<dbReference type="CDD" id="cd02440">
    <property type="entry name" value="AdoMet_MTases"/>
    <property type="match status" value="1"/>
</dbReference>
<dbReference type="InterPro" id="IPR020803">
    <property type="entry name" value="MeTfrase_dom"/>
</dbReference>
<dbReference type="AlphaFoldDB" id="A0A4R2JIB7"/>
<dbReference type="InterPro" id="IPR029063">
    <property type="entry name" value="SAM-dependent_MTases_sf"/>
</dbReference>
<accession>A0A4R2JIB7</accession>
<keyword evidence="3" id="KW-0949">S-adenosyl-L-methionine</keyword>
<sequence length="277" mass="30233">MAERSSRVAEQVGEYYDDIGELVELVGGNLHVGYWDSEADRTPFLAAMHRLTAEVGDRLELRRGQRLLDVGAGVGEPAIRLAQQYGVSVTGITVSAWQVAEAERRVIAAGLRGRVTVRWGDAGAQPFPADSFDAAIAFDSLPSAEDKALWLAEIHRVLRPGGRFVFTEYPRLAPLTPDEQAILHGNTIHDPPAGLTPVVNMATAAGFEILSGADLSDNVRRTYDEFFAALAEQRQTLASVYGEERIAMFEQGITMVFRLCQAKIGYLVVSCRKPSDA</sequence>
<evidence type="ECO:0000259" key="4">
    <source>
        <dbReference type="SMART" id="SM00828"/>
    </source>
</evidence>
<reference evidence="5 6" key="1">
    <citation type="submission" date="2019-03" db="EMBL/GenBank/DDBJ databases">
        <title>Genomic Encyclopedia of Type Strains, Phase IV (KMG-IV): sequencing the most valuable type-strain genomes for metagenomic binning, comparative biology and taxonomic classification.</title>
        <authorList>
            <person name="Goeker M."/>
        </authorList>
    </citation>
    <scope>NUCLEOTIDE SEQUENCE [LARGE SCALE GENOMIC DNA]</scope>
    <source>
        <strain evidence="5 6">DSM 45934</strain>
    </source>
</reference>
<evidence type="ECO:0000313" key="6">
    <source>
        <dbReference type="Proteomes" id="UP000295680"/>
    </source>
</evidence>
<comment type="caution">
    <text evidence="5">The sequence shown here is derived from an EMBL/GenBank/DDBJ whole genome shotgun (WGS) entry which is preliminary data.</text>
</comment>
<evidence type="ECO:0000256" key="2">
    <source>
        <dbReference type="ARBA" id="ARBA00022679"/>
    </source>
</evidence>
<keyword evidence="1 5" id="KW-0489">Methyltransferase</keyword>